<feature type="domain" description="SAF" evidence="2">
    <location>
        <begin position="53"/>
        <end position="111"/>
    </location>
</feature>
<sequence>MTTDTRSTDTQGAARLRKPSWKDPRLLIGVLLVLASTAGVVALLASQDRTSDVYSARQDIAVGTALSPEDLVVVPVRLGDSIGAYLPVSEGIPENAVLTRLVTEGELVPAAAVGTADDLDRKPVGLSVEDPLPTGTAAGDRVDVWVSLRTDTNSYDEPRLLLEAAEVSELTVDESALGASASTLVQVLVDDEAMPELLDALSNDARIAVVLDPGAGS</sequence>
<keyword evidence="1" id="KW-1133">Transmembrane helix</keyword>
<reference evidence="3" key="1">
    <citation type="submission" date="2023-06" db="EMBL/GenBank/DDBJ databases">
        <title>MT1 and MT2 Draft Genomes of Novel Species.</title>
        <authorList>
            <person name="Venkateswaran K."/>
        </authorList>
    </citation>
    <scope>NUCLEOTIDE SEQUENCE</scope>
    <source>
        <strain evidence="3">IIF3SC-B10</strain>
    </source>
</reference>
<dbReference type="InterPro" id="IPR013974">
    <property type="entry name" value="SAF"/>
</dbReference>
<accession>A0ABT8K1Z0</accession>
<name>A0ABT8K1Z0_9MICC</name>
<dbReference type="Pfam" id="PF08666">
    <property type="entry name" value="SAF"/>
    <property type="match status" value="1"/>
</dbReference>
<organism evidence="3 4">
    <name type="scientific">Arthrobacter burdickii</name>
    <dbReference type="NCBI Taxonomy" id="3035920"/>
    <lineage>
        <taxon>Bacteria</taxon>
        <taxon>Bacillati</taxon>
        <taxon>Actinomycetota</taxon>
        <taxon>Actinomycetes</taxon>
        <taxon>Micrococcales</taxon>
        <taxon>Micrococcaceae</taxon>
        <taxon>Arthrobacter</taxon>
    </lineage>
</organism>
<dbReference type="EMBL" id="JAROCG010000001">
    <property type="protein sequence ID" value="MDN4611038.1"/>
    <property type="molecule type" value="Genomic_DNA"/>
</dbReference>
<protein>
    <recommendedName>
        <fullName evidence="2">SAF domain-containing protein</fullName>
    </recommendedName>
</protein>
<feature type="transmembrane region" description="Helical" evidence="1">
    <location>
        <begin position="26"/>
        <end position="45"/>
    </location>
</feature>
<evidence type="ECO:0000313" key="3">
    <source>
        <dbReference type="EMBL" id="MDN4611038.1"/>
    </source>
</evidence>
<dbReference type="RefSeq" id="WP_301226691.1">
    <property type="nucleotide sequence ID" value="NZ_JAROCG010000001.1"/>
</dbReference>
<evidence type="ECO:0000259" key="2">
    <source>
        <dbReference type="Pfam" id="PF08666"/>
    </source>
</evidence>
<comment type="caution">
    <text evidence="3">The sequence shown here is derived from an EMBL/GenBank/DDBJ whole genome shotgun (WGS) entry which is preliminary data.</text>
</comment>
<keyword evidence="1" id="KW-0472">Membrane</keyword>
<keyword evidence="1" id="KW-0812">Transmembrane</keyword>
<keyword evidence="4" id="KW-1185">Reference proteome</keyword>
<evidence type="ECO:0000313" key="4">
    <source>
        <dbReference type="Proteomes" id="UP001174209"/>
    </source>
</evidence>
<proteinExistence type="predicted"/>
<dbReference type="Proteomes" id="UP001174209">
    <property type="component" value="Unassembled WGS sequence"/>
</dbReference>
<gene>
    <name evidence="3" type="ORF">P5G52_09155</name>
</gene>
<evidence type="ECO:0000256" key="1">
    <source>
        <dbReference type="SAM" id="Phobius"/>
    </source>
</evidence>